<dbReference type="PANTHER" id="PTHR47843">
    <property type="entry name" value="BTB DOMAIN-CONTAINING PROTEIN-RELATED"/>
    <property type="match status" value="1"/>
</dbReference>
<accession>A0A1J9RRM3</accession>
<keyword evidence="4" id="KW-1185">Reference proteome</keyword>
<feature type="domain" description="BTB" evidence="2">
    <location>
        <begin position="25"/>
        <end position="92"/>
    </location>
</feature>
<sequence length="238" mass="26740">MAALVPHVERVEDVAAFLWQTREYSDVTISTGDHKEINAHKAIICIRNKFFENCLRHGFAESFTNRVELPENFEIVEALLQSLYGVDVPLLHVSGEECKIQKLISLYSSADKYGVALQEKVCQTFSACLEMVETPETILSIAWAVYDQTPYFDVQLRSATINHVQAHLDTILCTDESASVLMGNSQLAVDMLRRTAPMLQEQAQALKAGSVPTTPKKRRSPRNATHTPGTHAFRVRMY</sequence>
<dbReference type="OrthoDB" id="6359816at2759"/>
<gene>
    <name evidence="3" type="ORF">BKCO1_590008</name>
</gene>
<dbReference type="RefSeq" id="XP_020126808.1">
    <property type="nucleotide sequence ID" value="XM_020277669.1"/>
</dbReference>
<comment type="caution">
    <text evidence="3">The sequence shown here is derived from an EMBL/GenBank/DDBJ whole genome shotgun (WGS) entry which is preliminary data.</text>
</comment>
<dbReference type="CDD" id="cd18186">
    <property type="entry name" value="BTB_POZ_ZBTB_KLHL-like"/>
    <property type="match status" value="1"/>
</dbReference>
<dbReference type="PROSITE" id="PS50097">
    <property type="entry name" value="BTB"/>
    <property type="match status" value="1"/>
</dbReference>
<reference evidence="3 4" key="1">
    <citation type="submission" date="2016-10" db="EMBL/GenBank/DDBJ databases">
        <title>Proteomics and genomics reveal pathogen-plant mechanisms compatible with a hemibiotrophic lifestyle of Diplodia corticola.</title>
        <authorList>
            <person name="Fernandes I."/>
            <person name="De Jonge R."/>
            <person name="Van De Peer Y."/>
            <person name="Devreese B."/>
            <person name="Alves A."/>
            <person name="Esteves A.C."/>
        </authorList>
    </citation>
    <scope>NUCLEOTIDE SEQUENCE [LARGE SCALE GENOMIC DNA]</scope>
    <source>
        <strain evidence="3 4">CBS 112549</strain>
    </source>
</reference>
<proteinExistence type="predicted"/>
<dbReference type="SMART" id="SM00225">
    <property type="entry name" value="BTB"/>
    <property type="match status" value="1"/>
</dbReference>
<protein>
    <submittedName>
        <fullName evidence="3">Speckle-type poz</fullName>
    </submittedName>
</protein>
<dbReference type="Proteomes" id="UP000183809">
    <property type="component" value="Unassembled WGS sequence"/>
</dbReference>
<dbReference type="STRING" id="236234.A0A1J9RRM3"/>
<dbReference type="Gene3D" id="3.30.710.10">
    <property type="entry name" value="Potassium Channel Kv1.1, Chain A"/>
    <property type="match status" value="1"/>
</dbReference>
<dbReference type="InterPro" id="IPR011333">
    <property type="entry name" value="SKP1/BTB/POZ_sf"/>
</dbReference>
<evidence type="ECO:0000313" key="4">
    <source>
        <dbReference type="Proteomes" id="UP000183809"/>
    </source>
</evidence>
<evidence type="ECO:0000256" key="1">
    <source>
        <dbReference type="SAM" id="MobiDB-lite"/>
    </source>
</evidence>
<name>A0A1J9RRM3_9PEZI</name>
<evidence type="ECO:0000313" key="3">
    <source>
        <dbReference type="EMBL" id="OJD30548.1"/>
    </source>
</evidence>
<organism evidence="3 4">
    <name type="scientific">Diplodia corticola</name>
    <dbReference type="NCBI Taxonomy" id="236234"/>
    <lineage>
        <taxon>Eukaryota</taxon>
        <taxon>Fungi</taxon>
        <taxon>Dikarya</taxon>
        <taxon>Ascomycota</taxon>
        <taxon>Pezizomycotina</taxon>
        <taxon>Dothideomycetes</taxon>
        <taxon>Dothideomycetes incertae sedis</taxon>
        <taxon>Botryosphaeriales</taxon>
        <taxon>Botryosphaeriaceae</taxon>
        <taxon>Diplodia</taxon>
    </lineage>
</organism>
<dbReference type="AlphaFoldDB" id="A0A1J9RRM3"/>
<dbReference type="EMBL" id="MNUE01000059">
    <property type="protein sequence ID" value="OJD30548.1"/>
    <property type="molecule type" value="Genomic_DNA"/>
</dbReference>
<evidence type="ECO:0000259" key="2">
    <source>
        <dbReference type="PROSITE" id="PS50097"/>
    </source>
</evidence>
<dbReference type="GeneID" id="31017930"/>
<dbReference type="InterPro" id="IPR000210">
    <property type="entry name" value="BTB/POZ_dom"/>
</dbReference>
<dbReference type="SUPFAM" id="SSF54695">
    <property type="entry name" value="POZ domain"/>
    <property type="match status" value="1"/>
</dbReference>
<feature type="region of interest" description="Disordered" evidence="1">
    <location>
        <begin position="205"/>
        <end position="231"/>
    </location>
</feature>
<dbReference type="Pfam" id="PF00651">
    <property type="entry name" value="BTB"/>
    <property type="match status" value="1"/>
</dbReference>
<dbReference type="PANTHER" id="PTHR47843:SF5">
    <property type="entry name" value="BTB_POZ DOMAIN PROTEIN"/>
    <property type="match status" value="1"/>
</dbReference>